<dbReference type="PANTHER" id="PTHR47978">
    <property type="match status" value="1"/>
</dbReference>
<dbReference type="PRINTS" id="PR00449">
    <property type="entry name" value="RASTRNSFRMNG"/>
</dbReference>
<dbReference type="FunFam" id="3.40.50.300:FF:000808">
    <property type="entry name" value="Small GTP-binding protein, putative"/>
    <property type="match status" value="1"/>
</dbReference>
<dbReference type="PROSITE" id="PS51420">
    <property type="entry name" value="RHO"/>
    <property type="match status" value="1"/>
</dbReference>
<comment type="caution">
    <text evidence="3">The sequence shown here is derived from an EMBL/GenBank/DDBJ whole genome shotgun (WGS) entry which is preliminary data.</text>
</comment>
<dbReference type="CDD" id="cd00154">
    <property type="entry name" value="Rab"/>
    <property type="match status" value="1"/>
</dbReference>
<comment type="subcellular location">
    <subcellularLocation>
        <location evidence="1">Host cell membrane</location>
        <topology evidence="1">Lipid-anchor</topology>
        <orientation evidence="1">Cytoplasmic side</orientation>
    </subcellularLocation>
</comment>
<proteinExistence type="predicted"/>
<evidence type="ECO:0000256" key="1">
    <source>
        <dbReference type="ARBA" id="ARBA00004112"/>
    </source>
</evidence>
<protein>
    <submittedName>
        <fullName evidence="3">GTP-binding protein ypt5</fullName>
    </submittedName>
</protein>
<reference evidence="3 4" key="1">
    <citation type="submission" date="2018-10" db="EMBL/GenBank/DDBJ databases">
        <authorList>
            <consortium name="IHU Genomes"/>
        </authorList>
    </citation>
    <scope>NUCLEOTIDE SEQUENCE [LARGE SCALE GENOMIC DNA]</scope>
    <source>
        <strain evidence="3 4">A1</strain>
    </source>
</reference>
<dbReference type="SUPFAM" id="SSF52540">
    <property type="entry name" value="P-loop containing nucleoside triphosphate hydrolases"/>
    <property type="match status" value="1"/>
</dbReference>
<evidence type="ECO:0000313" key="4">
    <source>
        <dbReference type="Proteomes" id="UP000594342"/>
    </source>
</evidence>
<name>A0A5K0U8F2_9VIRU</name>
<dbReference type="GO" id="GO:0005525">
    <property type="term" value="F:GTP binding"/>
    <property type="evidence" value="ECO:0007669"/>
    <property type="project" value="InterPro"/>
</dbReference>
<dbReference type="SMART" id="SM00174">
    <property type="entry name" value="RHO"/>
    <property type="match status" value="1"/>
</dbReference>
<dbReference type="PROSITE" id="PS51421">
    <property type="entry name" value="RAS"/>
    <property type="match status" value="1"/>
</dbReference>
<dbReference type="Pfam" id="PF00071">
    <property type="entry name" value="Ras"/>
    <property type="match status" value="1"/>
</dbReference>
<dbReference type="NCBIfam" id="TIGR00231">
    <property type="entry name" value="small_GTP"/>
    <property type="match status" value="1"/>
</dbReference>
<dbReference type="Proteomes" id="UP000594342">
    <property type="component" value="Unassembled WGS sequence"/>
</dbReference>
<dbReference type="InterPro" id="IPR001806">
    <property type="entry name" value="Small_GTPase"/>
</dbReference>
<dbReference type="EMBL" id="UPSH01000001">
    <property type="protein sequence ID" value="VBB17603.1"/>
    <property type="molecule type" value="Genomic_DNA"/>
</dbReference>
<dbReference type="PROSITE" id="PS51419">
    <property type="entry name" value="RAB"/>
    <property type="match status" value="1"/>
</dbReference>
<dbReference type="InterPro" id="IPR027417">
    <property type="entry name" value="P-loop_NTPase"/>
</dbReference>
<accession>A0A5K0U8F2</accession>
<dbReference type="SMART" id="SM00176">
    <property type="entry name" value="RAN"/>
    <property type="match status" value="1"/>
</dbReference>
<dbReference type="GO" id="GO:0003924">
    <property type="term" value="F:GTPase activity"/>
    <property type="evidence" value="ECO:0007669"/>
    <property type="project" value="InterPro"/>
</dbReference>
<dbReference type="GO" id="GO:0020002">
    <property type="term" value="C:host cell plasma membrane"/>
    <property type="evidence" value="ECO:0007669"/>
    <property type="project" value="UniProtKB-SubCell"/>
</dbReference>
<keyword evidence="4" id="KW-1185">Reference proteome</keyword>
<dbReference type="Gene3D" id="3.40.50.300">
    <property type="entry name" value="P-loop containing nucleotide triphosphate hydrolases"/>
    <property type="match status" value="1"/>
</dbReference>
<dbReference type="SMART" id="SM00175">
    <property type="entry name" value="RAB"/>
    <property type="match status" value="1"/>
</dbReference>
<dbReference type="InterPro" id="IPR005225">
    <property type="entry name" value="Small_GTP-bd"/>
</dbReference>
<evidence type="ECO:0000256" key="2">
    <source>
        <dbReference type="ARBA" id="ARBA00022741"/>
    </source>
</evidence>
<keyword evidence="2" id="KW-0547">Nucleotide-binding</keyword>
<gene>
    <name evidence="3" type="ORF">YASMINEVIRUS_66</name>
</gene>
<sequence length="234" mass="26200">MNKKLALEEKFKFKCVLLGASGAGKSSIVLRYISDRFDPYSTPTIGAAFNCKKIVTDHGLVTMEVWDTAGQERFESLIPLYYKKADIVIIVFDTTNQETYKKAQAWVKRIKHELEYSPIFILIGNKIDLEGRSIATETAKSYANSVEATYIECSAKTGANVENAFIIGCNHAIQKILTNKRKDVRIDISDETSGTINLESPGSAWSVSSCFGSLIYYPMYMFRGKKTEPNDTEV</sequence>
<evidence type="ECO:0000313" key="3">
    <source>
        <dbReference type="EMBL" id="VBB17603.1"/>
    </source>
</evidence>
<organism evidence="3 4">
    <name type="scientific">Yasminevirus sp. GU-2018</name>
    <dbReference type="NCBI Taxonomy" id="2420051"/>
    <lineage>
        <taxon>Viruses</taxon>
        <taxon>Varidnaviria</taxon>
        <taxon>Bamfordvirae</taxon>
        <taxon>Nucleocytoviricota</taxon>
        <taxon>Megaviricetes</taxon>
        <taxon>Imitervirales</taxon>
        <taxon>Mimiviridae</taxon>
        <taxon>Klosneuvirinae</taxon>
        <taxon>Yasminevirus</taxon>
        <taxon>Yasminevirus saudimassiliense</taxon>
    </lineage>
</organism>
<dbReference type="SMART" id="SM00173">
    <property type="entry name" value="RAS"/>
    <property type="match status" value="1"/>
</dbReference>